<feature type="transmembrane region" description="Helical" evidence="2">
    <location>
        <begin position="12"/>
        <end position="30"/>
    </location>
</feature>
<proteinExistence type="predicted"/>
<feature type="transmembrane region" description="Helical" evidence="2">
    <location>
        <begin position="152"/>
        <end position="171"/>
    </location>
</feature>
<keyword evidence="2" id="KW-0472">Membrane</keyword>
<name>A0A3E3EFX2_9FIRM</name>
<keyword evidence="2" id="KW-0812">Transmembrane</keyword>
<dbReference type="RefSeq" id="WP_117580467.1">
    <property type="nucleotide sequence ID" value="NZ_QUSL01000003.1"/>
</dbReference>
<keyword evidence="2" id="KW-1133">Transmembrane helix</keyword>
<feature type="transmembrane region" description="Helical" evidence="2">
    <location>
        <begin position="104"/>
        <end position="124"/>
    </location>
</feature>
<organism evidence="3 4">
    <name type="scientific">Thomasclavelia ramosa</name>
    <dbReference type="NCBI Taxonomy" id="1547"/>
    <lineage>
        <taxon>Bacteria</taxon>
        <taxon>Bacillati</taxon>
        <taxon>Bacillota</taxon>
        <taxon>Erysipelotrichia</taxon>
        <taxon>Erysipelotrichales</taxon>
        <taxon>Coprobacillaceae</taxon>
        <taxon>Thomasclavelia</taxon>
    </lineage>
</organism>
<feature type="transmembrane region" description="Helical" evidence="2">
    <location>
        <begin position="256"/>
        <end position="274"/>
    </location>
</feature>
<comment type="caution">
    <text evidence="3">The sequence shown here is derived from an EMBL/GenBank/DDBJ whole genome shotgun (WGS) entry which is preliminary data.</text>
</comment>
<feature type="transmembrane region" description="Helical" evidence="2">
    <location>
        <begin position="62"/>
        <end position="83"/>
    </location>
</feature>
<gene>
    <name evidence="3" type="ORF">DXB93_03020</name>
</gene>
<accession>A0A3E3EFX2</accession>
<evidence type="ECO:0000256" key="2">
    <source>
        <dbReference type="SAM" id="Phobius"/>
    </source>
</evidence>
<protein>
    <submittedName>
        <fullName evidence="3">Uncharacterized protein</fullName>
    </submittedName>
</protein>
<sequence>MDILMKYAKKKTVFILSTVLSGIVTLLYLISKFGPTTSSNVNINDINELAGTIGSMVTIIQIIFYLFIILAIVTAILSGVYFFKKNKQEYVMLGEFIVSCINSILLLLSMSGINAICKILRVAISGDYSSLMTMNSARLLSSVTSAASNLKYFMYLSIFVFIINIVLLLIVKKIINIDGFHFNFDEPVVTAVPAQEPVHEDSTTVEDDSTIADNELTQENGETETNTVEPNASETKPATINTQKIKDFFKTKNGKITIGVAAALIVCFGGYKIYDTFFNYTSIDLGKNITVEFTGKDGSGYIKDVESNIDYDKNNSDLSNFVSSTYTDYDFSGDLSNGDKITVTIKYSEELAKANKIKVTNDSKTFTVKGLIEKFKDSSKIPEKVITQLKKEADKSIKNRYKDGYSFTYNHEFNSLWFAKGEDDDNDSVIAIYKIDETYTSSFSGQQDVETYYAAIYVDDVDSAYLDEKSHYWYGASLYGSDGKELSDLNALETALKEKFDDQTLELIK</sequence>
<evidence type="ECO:0000313" key="3">
    <source>
        <dbReference type="EMBL" id="RGD86804.1"/>
    </source>
</evidence>
<reference evidence="3 4" key="1">
    <citation type="submission" date="2018-08" db="EMBL/GenBank/DDBJ databases">
        <title>A genome reference for cultivated species of the human gut microbiota.</title>
        <authorList>
            <person name="Zou Y."/>
            <person name="Xue W."/>
            <person name="Luo G."/>
        </authorList>
    </citation>
    <scope>NUCLEOTIDE SEQUENCE [LARGE SCALE GENOMIC DNA]</scope>
    <source>
        <strain evidence="3 4">OM06-4</strain>
    </source>
</reference>
<dbReference type="EMBL" id="QUSL01000003">
    <property type="protein sequence ID" value="RGD86804.1"/>
    <property type="molecule type" value="Genomic_DNA"/>
</dbReference>
<evidence type="ECO:0000313" key="4">
    <source>
        <dbReference type="Proteomes" id="UP000261032"/>
    </source>
</evidence>
<feature type="compositionally biased region" description="Polar residues" evidence="1">
    <location>
        <begin position="211"/>
        <end position="236"/>
    </location>
</feature>
<feature type="region of interest" description="Disordered" evidence="1">
    <location>
        <begin position="199"/>
        <end position="236"/>
    </location>
</feature>
<dbReference type="AlphaFoldDB" id="A0A3E3EFX2"/>
<dbReference type="Proteomes" id="UP000261032">
    <property type="component" value="Unassembled WGS sequence"/>
</dbReference>
<evidence type="ECO:0000256" key="1">
    <source>
        <dbReference type="SAM" id="MobiDB-lite"/>
    </source>
</evidence>